<dbReference type="PANTHER" id="PTHR38834">
    <property type="entry name" value="PERIPLASMIC SUBSTRATE BINDING PROTEIN FAMILY 3"/>
    <property type="match status" value="1"/>
</dbReference>
<proteinExistence type="predicted"/>
<evidence type="ECO:0008006" key="4">
    <source>
        <dbReference type="Google" id="ProtNLM"/>
    </source>
</evidence>
<sequence>MRSLIRALLGIASIGMSALAYSQIDIYTEHFPPYQYEDTEGEMSGRATLMVRALMAQAQLEYQIYMLPWHRAKQQFEHTPNALIYSIARTKIREHQYHWVMPLCELKIGFYKRVDGMVELPHYTADILKHYVIGVAAGQPSLQYLKEESFEENNLVKLNSLNQAGGMLEKGRVDFLFGAQNFVEQMAMTMGTEDKWELVLEVPKLTARLYLAAQKETNKTLLAKLMLAAIDINKLKLNTTSACKNSAYIQ</sequence>
<gene>
    <name evidence="2" type="ORF">PSECIP111854_02889</name>
</gene>
<evidence type="ECO:0000256" key="1">
    <source>
        <dbReference type="SAM" id="SignalP"/>
    </source>
</evidence>
<accession>A0A9W4R0Z8</accession>
<feature type="signal peptide" evidence="1">
    <location>
        <begin position="1"/>
        <end position="22"/>
    </location>
</feature>
<dbReference type="Proteomes" id="UP001152467">
    <property type="component" value="Unassembled WGS sequence"/>
</dbReference>
<evidence type="ECO:0000313" key="2">
    <source>
        <dbReference type="EMBL" id="CAH9061830.1"/>
    </source>
</evidence>
<dbReference type="RefSeq" id="WP_261626688.1">
    <property type="nucleotide sequence ID" value="NZ_CAMAPC010000012.1"/>
</dbReference>
<comment type="caution">
    <text evidence="2">The sequence shown here is derived from an EMBL/GenBank/DDBJ whole genome shotgun (WGS) entry which is preliminary data.</text>
</comment>
<dbReference type="EMBL" id="CAMAPC010000012">
    <property type="protein sequence ID" value="CAH9061830.1"/>
    <property type="molecule type" value="Genomic_DNA"/>
</dbReference>
<dbReference type="SUPFAM" id="SSF53850">
    <property type="entry name" value="Periplasmic binding protein-like II"/>
    <property type="match status" value="1"/>
</dbReference>
<evidence type="ECO:0000313" key="3">
    <source>
        <dbReference type="Proteomes" id="UP001152467"/>
    </source>
</evidence>
<keyword evidence="1" id="KW-0732">Signal</keyword>
<dbReference type="Gene3D" id="3.40.190.10">
    <property type="entry name" value="Periplasmic binding protein-like II"/>
    <property type="match status" value="2"/>
</dbReference>
<dbReference type="AlphaFoldDB" id="A0A9W4R0Z8"/>
<name>A0A9W4R0Z8_9GAMM</name>
<organism evidence="2 3">
    <name type="scientific">Pseudoalteromonas holothuriae</name>
    <dbReference type="NCBI Taxonomy" id="2963714"/>
    <lineage>
        <taxon>Bacteria</taxon>
        <taxon>Pseudomonadati</taxon>
        <taxon>Pseudomonadota</taxon>
        <taxon>Gammaproteobacteria</taxon>
        <taxon>Alteromonadales</taxon>
        <taxon>Pseudoalteromonadaceae</taxon>
        <taxon>Pseudoalteromonas</taxon>
    </lineage>
</organism>
<dbReference type="PANTHER" id="PTHR38834:SF3">
    <property type="entry name" value="SOLUTE-BINDING PROTEIN FAMILY 3_N-TERMINAL DOMAIN-CONTAINING PROTEIN"/>
    <property type="match status" value="1"/>
</dbReference>
<protein>
    <recommendedName>
        <fullName evidence="4">Solute-binding protein family 3/N-terminal domain-containing protein</fullName>
    </recommendedName>
</protein>
<reference evidence="2" key="1">
    <citation type="submission" date="2022-07" db="EMBL/GenBank/DDBJ databases">
        <authorList>
            <person name="Criscuolo A."/>
        </authorList>
    </citation>
    <scope>NUCLEOTIDE SEQUENCE</scope>
    <source>
        <strain evidence="2">CIP111854</strain>
    </source>
</reference>
<keyword evidence="3" id="KW-1185">Reference proteome</keyword>
<feature type="chain" id="PRO_5040917682" description="Solute-binding protein family 3/N-terminal domain-containing protein" evidence="1">
    <location>
        <begin position="23"/>
        <end position="250"/>
    </location>
</feature>